<keyword evidence="6 7" id="KW-0819">tRNA processing</keyword>
<feature type="compositionally biased region" description="Basic residues" evidence="8">
    <location>
        <begin position="20"/>
        <end position="31"/>
    </location>
</feature>
<dbReference type="PROSITE" id="PS51625">
    <property type="entry name" value="SAM_MT_TRMB"/>
    <property type="match status" value="1"/>
</dbReference>
<dbReference type="Gene3D" id="3.40.50.150">
    <property type="entry name" value="Vaccinia Virus protein VP39"/>
    <property type="match status" value="1"/>
</dbReference>
<feature type="binding site" evidence="7">
    <location>
        <position position="126"/>
    </location>
    <ligand>
        <name>S-adenosyl-L-methionine</name>
        <dbReference type="ChEBI" id="CHEBI:59789"/>
    </ligand>
</feature>
<dbReference type="Pfam" id="PF02390">
    <property type="entry name" value="Methyltransf_4"/>
    <property type="match status" value="1"/>
</dbReference>
<dbReference type="EMBL" id="LO017727">
    <property type="protein sequence ID" value="CRH07054.1"/>
    <property type="molecule type" value="Genomic_DNA"/>
</dbReference>
<comment type="catalytic activity">
    <reaction evidence="1 7">
        <text>guanosine(46) in tRNA + S-adenosyl-L-methionine = N(7)-methylguanosine(46) in tRNA + S-adenosyl-L-homocysteine</text>
        <dbReference type="Rhea" id="RHEA:42708"/>
        <dbReference type="Rhea" id="RHEA-COMP:10188"/>
        <dbReference type="Rhea" id="RHEA-COMP:10189"/>
        <dbReference type="ChEBI" id="CHEBI:57856"/>
        <dbReference type="ChEBI" id="CHEBI:59789"/>
        <dbReference type="ChEBI" id="CHEBI:74269"/>
        <dbReference type="ChEBI" id="CHEBI:74480"/>
        <dbReference type="EC" id="2.1.1.33"/>
    </reaction>
</comment>
<feature type="region of interest" description="Disordered" evidence="8">
    <location>
        <begin position="1"/>
        <end position="34"/>
    </location>
</feature>
<feature type="binding site" evidence="7">
    <location>
        <position position="185"/>
    </location>
    <ligand>
        <name>substrate</name>
    </ligand>
</feature>
<evidence type="ECO:0000256" key="6">
    <source>
        <dbReference type="ARBA" id="ARBA00022694"/>
    </source>
</evidence>
<dbReference type="NCBIfam" id="TIGR00091">
    <property type="entry name" value="tRNA (guanosine(46)-N7)-methyltransferase TrmB"/>
    <property type="match status" value="1"/>
</dbReference>
<feature type="binding site" evidence="7">
    <location>
        <position position="149"/>
    </location>
    <ligand>
        <name>S-adenosyl-L-methionine</name>
        <dbReference type="ChEBI" id="CHEBI:59789"/>
    </ligand>
</feature>
<keyword evidence="4 7" id="KW-0808">Transferase</keyword>
<comment type="caution">
    <text evidence="7">Lacks conserved residue(s) required for the propagation of feature annotation.</text>
</comment>
<comment type="pathway">
    <text evidence="7">tRNA modification; N(7)-methylguanine-tRNA biosynthesis.</text>
</comment>
<sequence>MSKQEEAAEERIDEAEEKRRKFKTHGRKKGKVSPQRIERIEQALAEITLPHCTDHAALYDAFGRKEQTGRLVLEVGFGNGEVLATLAQRHPEACFIGIDVFLEGFGTLIHRLDQVGADNVRLVRENAFQVLLERIPPQSLDWVIVNFPDPWRKKRHFKRRIVQTAFLDALAPAMKPGGDLTLATDWENYAEWMVEHIEPHPAFDNQASPGPFGPQPDWWIETNFQRKGVAKERIIYHLHYQRNARSL</sequence>
<evidence type="ECO:0000256" key="2">
    <source>
        <dbReference type="ARBA" id="ARBA00003015"/>
    </source>
</evidence>
<name>A0A1S7LLQ0_MAGMO</name>
<evidence type="ECO:0000256" key="7">
    <source>
        <dbReference type="HAMAP-Rule" id="MF_01057"/>
    </source>
</evidence>
<comment type="function">
    <text evidence="2 7">Catalyzes the formation of N(7)-methylguanine at position 46 (m7G46) in tRNA.</text>
</comment>
<dbReference type="PANTHER" id="PTHR23417">
    <property type="entry name" value="3-DEOXY-D-MANNO-OCTULOSONIC-ACID TRANSFERASE/TRNA GUANINE-N 7 - -METHYLTRANSFERASE"/>
    <property type="match status" value="1"/>
</dbReference>
<feature type="compositionally biased region" description="Basic and acidic residues" evidence="8">
    <location>
        <begin position="1"/>
        <end position="10"/>
    </location>
</feature>
<proteinExistence type="inferred from homology"/>
<dbReference type="SUPFAM" id="SSF53335">
    <property type="entry name" value="S-adenosyl-L-methionine-dependent methyltransferases"/>
    <property type="match status" value="1"/>
</dbReference>
<gene>
    <name evidence="7 9" type="primary">trmB</name>
    <name evidence="9" type="ORF">MAGMO_2907</name>
</gene>
<comment type="similarity">
    <text evidence="7">Belongs to the class I-like SAM-binding methyltransferase superfamily. TrmB family.</text>
</comment>
<reference evidence="9" key="1">
    <citation type="submission" date="2015-04" db="EMBL/GenBank/DDBJ databases">
        <authorList>
            <person name="Syromyatnikov M.Y."/>
            <person name="Popov V.N."/>
        </authorList>
    </citation>
    <scope>NUCLEOTIDE SEQUENCE</scope>
    <source>
        <strain evidence="9">MO-1</strain>
    </source>
</reference>
<dbReference type="UniPathway" id="UPA00989"/>
<evidence type="ECO:0000256" key="3">
    <source>
        <dbReference type="ARBA" id="ARBA00022603"/>
    </source>
</evidence>
<dbReference type="CDD" id="cd02440">
    <property type="entry name" value="AdoMet_MTases"/>
    <property type="match status" value="1"/>
</dbReference>
<feature type="binding site" evidence="7">
    <location>
        <position position="99"/>
    </location>
    <ligand>
        <name>S-adenosyl-L-methionine</name>
        <dbReference type="ChEBI" id="CHEBI:59789"/>
    </ligand>
</feature>
<protein>
    <recommendedName>
        <fullName evidence="7">tRNA (guanine-N(7)-)-methyltransferase</fullName>
        <ecNumber evidence="7">2.1.1.33</ecNumber>
    </recommendedName>
    <alternativeName>
        <fullName evidence="7">tRNA (guanine(46)-N(7))-methyltransferase</fullName>
    </alternativeName>
    <alternativeName>
        <fullName evidence="7">tRNA(m7G46)-methyltransferase</fullName>
    </alternativeName>
</protein>
<dbReference type="HAMAP" id="MF_01057">
    <property type="entry name" value="tRNA_methyltr_TrmB"/>
    <property type="match status" value="1"/>
</dbReference>
<dbReference type="GO" id="GO:0043527">
    <property type="term" value="C:tRNA methyltransferase complex"/>
    <property type="evidence" value="ECO:0007669"/>
    <property type="project" value="TreeGrafter"/>
</dbReference>
<dbReference type="InterPro" id="IPR055361">
    <property type="entry name" value="tRNA_methyltr_TrmB_bact"/>
</dbReference>
<dbReference type="PANTHER" id="PTHR23417:SF14">
    <property type="entry name" value="PENTACOTRIPEPTIDE-REPEAT REGION OF PRORP DOMAIN-CONTAINING PROTEIN"/>
    <property type="match status" value="1"/>
</dbReference>
<dbReference type="InterPro" id="IPR029063">
    <property type="entry name" value="SAM-dependent_MTases_sf"/>
</dbReference>
<feature type="binding site" evidence="7">
    <location>
        <position position="153"/>
    </location>
    <ligand>
        <name>substrate</name>
    </ligand>
</feature>
<keyword evidence="3 7" id="KW-0489">Methyltransferase</keyword>
<evidence type="ECO:0000256" key="8">
    <source>
        <dbReference type="SAM" id="MobiDB-lite"/>
    </source>
</evidence>
<accession>A0A1S7LLQ0</accession>
<organism evidence="9">
    <name type="scientific">Magnetococcus massalia (strain MO-1)</name>
    <dbReference type="NCBI Taxonomy" id="451514"/>
    <lineage>
        <taxon>Bacteria</taxon>
        <taxon>Pseudomonadati</taxon>
        <taxon>Pseudomonadota</taxon>
        <taxon>Magnetococcia</taxon>
        <taxon>Magnetococcales</taxon>
        <taxon>Magnetococcaceae</taxon>
        <taxon>Magnetococcus</taxon>
    </lineage>
</organism>
<keyword evidence="5 7" id="KW-0949">S-adenosyl-L-methionine</keyword>
<evidence type="ECO:0000256" key="5">
    <source>
        <dbReference type="ARBA" id="ARBA00022691"/>
    </source>
</evidence>
<evidence type="ECO:0000313" key="9">
    <source>
        <dbReference type="EMBL" id="CRH07054.1"/>
    </source>
</evidence>
<dbReference type="InterPro" id="IPR003358">
    <property type="entry name" value="tRNA_(Gua-N-7)_MeTrfase_Trmb"/>
</dbReference>
<evidence type="ECO:0000256" key="4">
    <source>
        <dbReference type="ARBA" id="ARBA00022679"/>
    </source>
</evidence>
<evidence type="ECO:0000256" key="1">
    <source>
        <dbReference type="ARBA" id="ARBA00000142"/>
    </source>
</evidence>
<feature type="binding site" evidence="7">
    <location>
        <position position="74"/>
    </location>
    <ligand>
        <name>S-adenosyl-L-methionine</name>
        <dbReference type="ChEBI" id="CHEBI:59789"/>
    </ligand>
</feature>
<dbReference type="EC" id="2.1.1.33" evidence="7"/>
<dbReference type="AlphaFoldDB" id="A0A1S7LLQ0"/>
<dbReference type="GO" id="GO:0008176">
    <property type="term" value="F:tRNA (guanine(46)-N7)-methyltransferase activity"/>
    <property type="evidence" value="ECO:0007669"/>
    <property type="project" value="UniProtKB-UniRule"/>
</dbReference>